<dbReference type="Pfam" id="PF00557">
    <property type="entry name" value="Peptidase_M24"/>
    <property type="match status" value="1"/>
</dbReference>
<dbReference type="Gene3D" id="3.90.230.10">
    <property type="entry name" value="Creatinase/methionine aminopeptidase superfamily"/>
    <property type="match status" value="1"/>
</dbReference>
<name>A0A6B0GMS4_9EURY</name>
<dbReference type="InterPro" id="IPR050659">
    <property type="entry name" value="Peptidase_M24B"/>
</dbReference>
<keyword evidence="4" id="KW-1185">Reference proteome</keyword>
<dbReference type="AlphaFoldDB" id="A0A6B0GMS4"/>
<evidence type="ECO:0000259" key="2">
    <source>
        <dbReference type="Pfam" id="PF01321"/>
    </source>
</evidence>
<dbReference type="CDD" id="cd01066">
    <property type="entry name" value="APP_MetAP"/>
    <property type="match status" value="1"/>
</dbReference>
<dbReference type="InterPro" id="IPR000587">
    <property type="entry name" value="Creatinase_N"/>
</dbReference>
<feature type="domain" description="Peptidase M24" evidence="1">
    <location>
        <begin position="159"/>
        <end position="354"/>
    </location>
</feature>
<sequence>MSKSSVSYDWESRMSRARDRMQEADLDALYVDAGANQFYLTGFSAYEGGWPVWLSAFVLPLDGEPGFVLSEMHRDIMKHAETAIPADAVTTYRDGDDPEPLLGALLEERGVADGTIGVPADAWFGDGELLRSVASDADLVSAQSLFDRLRMVKDDTEIEHLRKATDIAAEAHAASVEAIEEGRPEYEAAMEITDAMLAAGSDNMGLGGVFRDPRQRRFADGDIVDVDMGPQFEHYATDCARNVFVGEPSAEDRRAYEVCSECLYATMDVVEPGVTAHEVHTFAEEYMADEGYDQPWKIGHGVGLMGGHEAPQVQNGNDVELESGMVFVIDPGIFVEGREQDTPIHIEDPVLVTETGCENLLDYTHDVVTV</sequence>
<reference evidence="3 4" key="1">
    <citation type="submission" date="2019-12" db="EMBL/GenBank/DDBJ databases">
        <title>Halocatena pleomorpha gen. nov. sp. nov., an extremely halophilic archaeon of family Halobacteriaceae isolated from saltpan soil.</title>
        <authorList>
            <person name="Pal Y."/>
            <person name="Verma A."/>
            <person name="Krishnamurthi S."/>
            <person name="Kumar P."/>
        </authorList>
    </citation>
    <scope>NUCLEOTIDE SEQUENCE [LARGE SCALE GENOMIC DNA]</scope>
    <source>
        <strain evidence="3 4">JCM 16495</strain>
    </source>
</reference>
<dbReference type="Pfam" id="PF01321">
    <property type="entry name" value="Creatinase_N"/>
    <property type="match status" value="1"/>
</dbReference>
<dbReference type="PANTHER" id="PTHR46112:SF3">
    <property type="entry name" value="AMINOPEPTIDASE YPDF"/>
    <property type="match status" value="1"/>
</dbReference>
<dbReference type="InterPro" id="IPR029149">
    <property type="entry name" value="Creatin/AminoP/Spt16_N"/>
</dbReference>
<evidence type="ECO:0000313" key="4">
    <source>
        <dbReference type="Proteomes" id="UP000451471"/>
    </source>
</evidence>
<dbReference type="SUPFAM" id="SSF55920">
    <property type="entry name" value="Creatinase/aminopeptidase"/>
    <property type="match status" value="1"/>
</dbReference>
<dbReference type="Proteomes" id="UP000451471">
    <property type="component" value="Unassembled WGS sequence"/>
</dbReference>
<feature type="domain" description="Creatinase N-terminal" evidence="2">
    <location>
        <begin position="13"/>
        <end position="152"/>
    </location>
</feature>
<evidence type="ECO:0000313" key="3">
    <source>
        <dbReference type="EMBL" id="MWG33425.1"/>
    </source>
</evidence>
<gene>
    <name evidence="3" type="ORF">GQS65_02790</name>
</gene>
<accession>A0A6B0GMS4</accession>
<dbReference type="InterPro" id="IPR000994">
    <property type="entry name" value="Pept_M24"/>
</dbReference>
<dbReference type="EMBL" id="WSZK01000007">
    <property type="protein sequence ID" value="MWG33425.1"/>
    <property type="molecule type" value="Genomic_DNA"/>
</dbReference>
<evidence type="ECO:0000259" key="1">
    <source>
        <dbReference type="Pfam" id="PF00557"/>
    </source>
</evidence>
<comment type="caution">
    <text evidence="3">The sequence shown here is derived from an EMBL/GenBank/DDBJ whole genome shotgun (WGS) entry which is preliminary data.</text>
</comment>
<dbReference type="InterPro" id="IPR036005">
    <property type="entry name" value="Creatinase/aminopeptidase-like"/>
</dbReference>
<organism evidence="3 4">
    <name type="scientific">Halomarina oriensis</name>
    <dbReference type="NCBI Taxonomy" id="671145"/>
    <lineage>
        <taxon>Archaea</taxon>
        <taxon>Methanobacteriati</taxon>
        <taxon>Methanobacteriota</taxon>
        <taxon>Stenosarchaea group</taxon>
        <taxon>Halobacteria</taxon>
        <taxon>Halobacteriales</taxon>
        <taxon>Natronomonadaceae</taxon>
        <taxon>Halomarina</taxon>
    </lineage>
</organism>
<dbReference type="Gene3D" id="3.40.350.10">
    <property type="entry name" value="Creatinase/prolidase N-terminal domain"/>
    <property type="match status" value="1"/>
</dbReference>
<dbReference type="PANTHER" id="PTHR46112">
    <property type="entry name" value="AMINOPEPTIDASE"/>
    <property type="match status" value="1"/>
</dbReference>
<dbReference type="SUPFAM" id="SSF53092">
    <property type="entry name" value="Creatinase/prolidase N-terminal domain"/>
    <property type="match status" value="1"/>
</dbReference>
<protein>
    <submittedName>
        <fullName evidence="3">M24 family metallopeptidase</fullName>
    </submittedName>
</protein>
<proteinExistence type="predicted"/>